<dbReference type="InterPro" id="IPR009057">
    <property type="entry name" value="Homeodomain-like_sf"/>
</dbReference>
<dbReference type="SUPFAM" id="SSF46689">
    <property type="entry name" value="Homeodomain-like"/>
    <property type="match status" value="1"/>
</dbReference>
<dbReference type="Gene3D" id="3.40.50.10490">
    <property type="entry name" value="Glucose-6-phosphate isomerase like protein, domain 1"/>
    <property type="match status" value="1"/>
</dbReference>
<dbReference type="Proteomes" id="UP000040841">
    <property type="component" value="Unassembled WGS sequence"/>
</dbReference>
<comment type="caution">
    <text evidence="2">The sequence shown here is derived from an EMBL/GenBank/DDBJ whole genome shotgun (WGS) entry which is preliminary data.</text>
</comment>
<dbReference type="InterPro" id="IPR047640">
    <property type="entry name" value="RpiR-like"/>
</dbReference>
<dbReference type="InterPro" id="IPR046348">
    <property type="entry name" value="SIS_dom_sf"/>
</dbReference>
<protein>
    <submittedName>
        <fullName evidence="2">Transcriptional regulator of the myo-inositol catabolic operon</fullName>
    </submittedName>
</protein>
<name>A0AA36LJL7_YERMO</name>
<dbReference type="InterPro" id="IPR001347">
    <property type="entry name" value="SIS_dom"/>
</dbReference>
<evidence type="ECO:0000313" key="3">
    <source>
        <dbReference type="Proteomes" id="UP000040841"/>
    </source>
</evidence>
<evidence type="ECO:0000259" key="1">
    <source>
        <dbReference type="PROSITE" id="PS51071"/>
    </source>
</evidence>
<dbReference type="RefSeq" id="WP_049678039.1">
    <property type="nucleotide sequence ID" value="NZ_CABMMJ010000001.1"/>
</dbReference>
<reference evidence="2 3" key="1">
    <citation type="submission" date="2015-03" db="EMBL/GenBank/DDBJ databases">
        <authorList>
            <consortium name="Pathogen Informatics"/>
            <person name="Murphy D."/>
        </authorList>
    </citation>
    <scope>NUCLEOTIDE SEQUENCE [LARGE SCALE GENOMIC DNA]</scope>
    <source>
        <strain evidence="2 3">FE82747</strain>
    </source>
</reference>
<dbReference type="SUPFAM" id="SSF53697">
    <property type="entry name" value="SIS domain"/>
    <property type="match status" value="1"/>
</dbReference>
<dbReference type="GO" id="GO:0097367">
    <property type="term" value="F:carbohydrate derivative binding"/>
    <property type="evidence" value="ECO:0007669"/>
    <property type="project" value="InterPro"/>
</dbReference>
<dbReference type="GO" id="GO:0003700">
    <property type="term" value="F:DNA-binding transcription factor activity"/>
    <property type="evidence" value="ECO:0007669"/>
    <property type="project" value="InterPro"/>
</dbReference>
<accession>A0AA36LJL7</accession>
<dbReference type="PROSITE" id="PS51071">
    <property type="entry name" value="HTH_RPIR"/>
    <property type="match status" value="1"/>
</dbReference>
<dbReference type="Pfam" id="PF01380">
    <property type="entry name" value="SIS"/>
    <property type="match status" value="1"/>
</dbReference>
<feature type="domain" description="HTH rpiR-type" evidence="1">
    <location>
        <begin position="2"/>
        <end position="78"/>
    </location>
</feature>
<dbReference type="PANTHER" id="PTHR30514">
    <property type="entry name" value="GLUCOKINASE"/>
    <property type="match status" value="1"/>
</dbReference>
<evidence type="ECO:0000313" key="2">
    <source>
        <dbReference type="EMBL" id="CNH59188.1"/>
    </source>
</evidence>
<dbReference type="EMBL" id="CQBM01000001">
    <property type="protein sequence ID" value="CNH59188.1"/>
    <property type="molecule type" value="Genomic_DNA"/>
</dbReference>
<dbReference type="InterPro" id="IPR000281">
    <property type="entry name" value="HTH_RpiR"/>
</dbReference>
<dbReference type="AlphaFoldDB" id="A0AA36LJL7"/>
<dbReference type="GO" id="GO:1901135">
    <property type="term" value="P:carbohydrate derivative metabolic process"/>
    <property type="evidence" value="ECO:0007669"/>
    <property type="project" value="InterPro"/>
</dbReference>
<organism evidence="2 3">
    <name type="scientific">Yersinia mollaretii</name>
    <dbReference type="NCBI Taxonomy" id="33060"/>
    <lineage>
        <taxon>Bacteria</taxon>
        <taxon>Pseudomonadati</taxon>
        <taxon>Pseudomonadota</taxon>
        <taxon>Gammaproteobacteria</taxon>
        <taxon>Enterobacterales</taxon>
        <taxon>Yersiniaceae</taxon>
        <taxon>Yersinia</taxon>
    </lineage>
</organism>
<proteinExistence type="predicted"/>
<dbReference type="InterPro" id="IPR036388">
    <property type="entry name" value="WH-like_DNA-bd_sf"/>
</dbReference>
<dbReference type="GO" id="GO:0003677">
    <property type="term" value="F:DNA binding"/>
    <property type="evidence" value="ECO:0007669"/>
    <property type="project" value="InterPro"/>
</dbReference>
<sequence length="265" mass="29710">MTSAINEISISYYKLTKTERILAKKIIQKPIVIVNNSIASAAESYGVSVASIQRLAKKIGYSGYSEFRFSLANELKNTQSNSSNDSNPMSQIVNGYQQHIELLRQEKYYASARQIKELILGANNLYIVGLGGSFYVAGYLEHMLFYGTRAAHVINEQERFDYLDGIATQGDVVLIFSVSGAESILKQYEDDSFKSKGVKLVLITMNEDTIVSSVIDYLVVLPRVPLVIKEAQKSEIFIDNNSVYMMFIHIILFILQVENVNKSST</sequence>
<dbReference type="Pfam" id="PF01418">
    <property type="entry name" value="HTH_6"/>
    <property type="match status" value="1"/>
</dbReference>
<gene>
    <name evidence="2" type="primary">rpiR</name>
    <name evidence="2" type="ORF">ERS008502_00881</name>
</gene>
<dbReference type="Gene3D" id="1.10.10.10">
    <property type="entry name" value="Winged helix-like DNA-binding domain superfamily/Winged helix DNA-binding domain"/>
    <property type="match status" value="1"/>
</dbReference>
<dbReference type="PANTHER" id="PTHR30514:SF1">
    <property type="entry name" value="HTH-TYPE TRANSCRIPTIONAL REGULATOR HEXR-RELATED"/>
    <property type="match status" value="1"/>
</dbReference>